<name>A0ABT3SSF9_9GAMM</name>
<protein>
    <recommendedName>
        <fullName evidence="4">Transmembrane protein (PGPGW)</fullName>
    </recommendedName>
</protein>
<feature type="transmembrane region" description="Helical" evidence="1">
    <location>
        <begin position="46"/>
        <end position="70"/>
    </location>
</feature>
<reference evidence="2" key="1">
    <citation type="submission" date="2019-02" db="EMBL/GenBank/DDBJ databases">
        <authorList>
            <person name="Li S.-H."/>
        </authorList>
    </citation>
    <scope>NUCLEOTIDE SEQUENCE</scope>
    <source>
        <strain evidence="2">IMCC8485</strain>
    </source>
</reference>
<evidence type="ECO:0008006" key="4">
    <source>
        <dbReference type="Google" id="ProtNLM"/>
    </source>
</evidence>
<evidence type="ECO:0000313" key="2">
    <source>
        <dbReference type="EMBL" id="MCX2972586.1"/>
    </source>
</evidence>
<dbReference type="InterPro" id="IPR019099">
    <property type="entry name" value="Uncharacterised_PGPGW_TM"/>
</dbReference>
<comment type="caution">
    <text evidence="2">The sequence shown here is derived from an EMBL/GenBank/DDBJ whole genome shotgun (WGS) entry which is preliminary data.</text>
</comment>
<dbReference type="EMBL" id="SHNP01000001">
    <property type="protein sequence ID" value="MCX2972586.1"/>
    <property type="molecule type" value="Genomic_DNA"/>
</dbReference>
<keyword evidence="1" id="KW-0812">Transmembrane</keyword>
<accession>A0ABT3SSF9</accession>
<gene>
    <name evidence="2" type="ORF">EYC87_03145</name>
</gene>
<evidence type="ECO:0000256" key="1">
    <source>
        <dbReference type="SAM" id="Phobius"/>
    </source>
</evidence>
<dbReference type="Proteomes" id="UP001143307">
    <property type="component" value="Unassembled WGS sequence"/>
</dbReference>
<keyword evidence="1" id="KW-1133">Transmembrane helix</keyword>
<evidence type="ECO:0000313" key="3">
    <source>
        <dbReference type="Proteomes" id="UP001143307"/>
    </source>
</evidence>
<proteinExistence type="predicted"/>
<organism evidence="2 3">
    <name type="scientific">Candidatus Seongchinamella marina</name>
    <dbReference type="NCBI Taxonomy" id="2518990"/>
    <lineage>
        <taxon>Bacteria</taxon>
        <taxon>Pseudomonadati</taxon>
        <taxon>Pseudomonadota</taxon>
        <taxon>Gammaproteobacteria</taxon>
        <taxon>Cellvibrionales</taxon>
        <taxon>Halieaceae</taxon>
        <taxon>Seongchinamella</taxon>
    </lineage>
</organism>
<keyword evidence="3" id="KW-1185">Reference proteome</keyword>
<dbReference type="Pfam" id="PF09656">
    <property type="entry name" value="PGPGW"/>
    <property type="match status" value="1"/>
</dbReference>
<sequence length="171" mass="19055">MTRLMVLRIIGRQNTRLLARKPENLASTGSRIKCMVELISSYLPELILWGSGLSLVTLAAAVFAVPWVVAHLPVDYFSGPRRHALREQLGLGALMLALLKNVAGGLLVMIGFILLFMPGQGVLMMLVGLLIMNFPGKYRLERLLVAREGVFRALNWLRAKHSLPPFENPRQ</sequence>
<keyword evidence="1" id="KW-0472">Membrane</keyword>